<feature type="transmembrane region" description="Helical" evidence="1">
    <location>
        <begin position="91"/>
        <end position="112"/>
    </location>
</feature>
<protein>
    <submittedName>
        <fullName evidence="2">Uncharacterized protein</fullName>
    </submittedName>
</protein>
<feature type="transmembrane region" description="Helical" evidence="1">
    <location>
        <begin position="47"/>
        <end position="70"/>
    </location>
</feature>
<reference evidence="2" key="1">
    <citation type="submission" date="2020-11" db="EMBL/GenBank/DDBJ databases">
        <authorList>
            <consortium name="DOE Joint Genome Institute"/>
            <person name="Ahrendt S."/>
            <person name="Riley R."/>
            <person name="Andreopoulos W."/>
            <person name="Labutti K."/>
            <person name="Pangilinan J."/>
            <person name="Ruiz-Duenas F.J."/>
            <person name="Barrasa J.M."/>
            <person name="Sanchez-Garcia M."/>
            <person name="Camarero S."/>
            <person name="Miyauchi S."/>
            <person name="Serrano A."/>
            <person name="Linde D."/>
            <person name="Babiker R."/>
            <person name="Drula E."/>
            <person name="Ayuso-Fernandez I."/>
            <person name="Pacheco R."/>
            <person name="Padilla G."/>
            <person name="Ferreira P."/>
            <person name="Barriuso J."/>
            <person name="Kellner H."/>
            <person name="Castanera R."/>
            <person name="Alfaro M."/>
            <person name="Ramirez L."/>
            <person name="Pisabarro A.G."/>
            <person name="Kuo A."/>
            <person name="Tritt A."/>
            <person name="Lipzen A."/>
            <person name="He G."/>
            <person name="Yan M."/>
            <person name="Ng V."/>
            <person name="Cullen D."/>
            <person name="Martin F."/>
            <person name="Rosso M.-N."/>
            <person name="Henrissat B."/>
            <person name="Hibbett D."/>
            <person name="Martinez A.T."/>
            <person name="Grigoriev I.V."/>
        </authorList>
    </citation>
    <scope>NUCLEOTIDE SEQUENCE</scope>
    <source>
        <strain evidence="2">CIRM-BRFM 674</strain>
    </source>
</reference>
<keyword evidence="3" id="KW-1185">Reference proteome</keyword>
<accession>A0A9P6CL39</accession>
<keyword evidence="1" id="KW-1133">Transmembrane helix</keyword>
<dbReference type="OrthoDB" id="60858at2759"/>
<keyword evidence="1" id="KW-0812">Transmembrane</keyword>
<dbReference type="PANTHER" id="PTHR37919:SF2">
    <property type="entry name" value="EXPERA DOMAIN-CONTAINING PROTEIN"/>
    <property type="match status" value="1"/>
</dbReference>
<gene>
    <name evidence="2" type="ORF">BDN70DRAFT_998856</name>
</gene>
<sequence length="136" mass="15106">MDACQECIDHLYGLPALRSGDGFTNAQSLLNAIETLMNLTYLYLAHVVQWPAATLVGFAAVVMTLSKTILYLAQEYYCGFCAVGHNKAWEFTVWLFPLVLWLVVSSMIVYQFGKDLAESLNIASQQSSKIASSKKQ</sequence>
<dbReference type="AlphaFoldDB" id="A0A9P6CL39"/>
<comment type="caution">
    <text evidence="2">The sequence shown here is derived from an EMBL/GenBank/DDBJ whole genome shotgun (WGS) entry which is preliminary data.</text>
</comment>
<evidence type="ECO:0000256" key="1">
    <source>
        <dbReference type="SAM" id="Phobius"/>
    </source>
</evidence>
<organism evidence="2 3">
    <name type="scientific">Pholiota conissans</name>
    <dbReference type="NCBI Taxonomy" id="109636"/>
    <lineage>
        <taxon>Eukaryota</taxon>
        <taxon>Fungi</taxon>
        <taxon>Dikarya</taxon>
        <taxon>Basidiomycota</taxon>
        <taxon>Agaricomycotina</taxon>
        <taxon>Agaricomycetes</taxon>
        <taxon>Agaricomycetidae</taxon>
        <taxon>Agaricales</taxon>
        <taxon>Agaricineae</taxon>
        <taxon>Strophariaceae</taxon>
        <taxon>Pholiota</taxon>
    </lineage>
</organism>
<keyword evidence="1" id="KW-0472">Membrane</keyword>
<name>A0A9P6CL39_9AGAR</name>
<evidence type="ECO:0000313" key="3">
    <source>
        <dbReference type="Proteomes" id="UP000807469"/>
    </source>
</evidence>
<evidence type="ECO:0000313" key="2">
    <source>
        <dbReference type="EMBL" id="KAF9470691.1"/>
    </source>
</evidence>
<dbReference type="Proteomes" id="UP000807469">
    <property type="component" value="Unassembled WGS sequence"/>
</dbReference>
<dbReference type="EMBL" id="MU155878">
    <property type="protein sequence ID" value="KAF9470691.1"/>
    <property type="molecule type" value="Genomic_DNA"/>
</dbReference>
<dbReference type="PANTHER" id="PTHR37919">
    <property type="entry name" value="PROTEIN CBG05606"/>
    <property type="match status" value="1"/>
</dbReference>
<proteinExistence type="predicted"/>